<dbReference type="Gene3D" id="1.25.10.10">
    <property type="entry name" value="Leucine-rich Repeat Variant"/>
    <property type="match status" value="1"/>
</dbReference>
<name>A0AA88IM85_ARTSF</name>
<dbReference type="GO" id="GO:0051879">
    <property type="term" value="F:Hsp90 protein binding"/>
    <property type="evidence" value="ECO:0007669"/>
    <property type="project" value="TreeGrafter"/>
</dbReference>
<dbReference type="Gene3D" id="1.25.40.10">
    <property type="entry name" value="Tetratricopeptide repeat domain"/>
    <property type="match status" value="1"/>
</dbReference>
<dbReference type="InterPro" id="IPR019734">
    <property type="entry name" value="TPR_rpt"/>
</dbReference>
<sequence length="376" mass="42307">MPVADSGHLYKEEGNKHFKEGNWDSAIEEYSKAISVTKDHTLEKAVYYKNRAAAHLKQQEFEKAIEDCTKALEISPSDTKALFRRCQAYDALGKFEEAYKDARTVHNVDPGNTAIQPILARLHEIVANKVAEHSKLSSKVSQMLNLAFDISTPIDKRETAANNILVLAKEKAGAELLYKEGILNRIVSLFKIEKNQNIIVNLIRSISVIAKNNADKARGIIEIIGLPWIIELLNTRYEEQISAAQYCLQTLLDALSGMTLKDEKTPDMELCSRNRKEIDTLITCLIYALTSRTMTGVGRDAMIELILRNCDYRALDWAERIIDINGSVAAKYDKCVAHVAALEIKRKSSSCTSDFPLNRPSYPRHAFATRFIEILS</sequence>
<dbReference type="SUPFAM" id="SSF48371">
    <property type="entry name" value="ARM repeat"/>
    <property type="match status" value="1"/>
</dbReference>
<gene>
    <name evidence="4" type="ORF">QYM36_000721</name>
</gene>
<evidence type="ECO:0000256" key="3">
    <source>
        <dbReference type="PROSITE-ProRule" id="PRU00339"/>
    </source>
</evidence>
<evidence type="ECO:0008006" key="6">
    <source>
        <dbReference type="Google" id="ProtNLM"/>
    </source>
</evidence>
<evidence type="ECO:0000256" key="1">
    <source>
        <dbReference type="ARBA" id="ARBA00004496"/>
    </source>
</evidence>
<dbReference type="InterPro" id="IPR011989">
    <property type="entry name" value="ARM-like"/>
</dbReference>
<dbReference type="EMBL" id="JAVRJZ010000002">
    <property type="protein sequence ID" value="KAK2726376.1"/>
    <property type="molecule type" value="Genomic_DNA"/>
</dbReference>
<dbReference type="SUPFAM" id="SSF48452">
    <property type="entry name" value="TPR-like"/>
    <property type="match status" value="1"/>
</dbReference>
<accession>A0AA88IM85</accession>
<feature type="repeat" description="TPR" evidence="3">
    <location>
        <begin position="7"/>
        <end position="40"/>
    </location>
</feature>
<dbReference type="SMART" id="SM00028">
    <property type="entry name" value="TPR"/>
    <property type="match status" value="3"/>
</dbReference>
<dbReference type="InterPro" id="IPR016024">
    <property type="entry name" value="ARM-type_fold"/>
</dbReference>
<feature type="repeat" description="TPR" evidence="3">
    <location>
        <begin position="45"/>
        <end position="78"/>
    </location>
</feature>
<organism evidence="4 5">
    <name type="scientific">Artemia franciscana</name>
    <name type="common">Brine shrimp</name>
    <name type="synonym">Artemia sanfranciscana</name>
    <dbReference type="NCBI Taxonomy" id="6661"/>
    <lineage>
        <taxon>Eukaryota</taxon>
        <taxon>Metazoa</taxon>
        <taxon>Ecdysozoa</taxon>
        <taxon>Arthropoda</taxon>
        <taxon>Crustacea</taxon>
        <taxon>Branchiopoda</taxon>
        <taxon>Anostraca</taxon>
        <taxon>Artemiidae</taxon>
        <taxon>Artemia</taxon>
    </lineage>
</organism>
<proteinExistence type="predicted"/>
<dbReference type="GO" id="GO:0005737">
    <property type="term" value="C:cytoplasm"/>
    <property type="evidence" value="ECO:0007669"/>
    <property type="project" value="UniProtKB-SubCell"/>
</dbReference>
<dbReference type="PANTHER" id="PTHR45994:SF1">
    <property type="entry name" value="FI21225P1"/>
    <property type="match status" value="1"/>
</dbReference>
<keyword evidence="2" id="KW-0963">Cytoplasm</keyword>
<keyword evidence="3" id="KW-0802">TPR repeat</keyword>
<dbReference type="PROSITE" id="PS50005">
    <property type="entry name" value="TPR"/>
    <property type="match status" value="2"/>
</dbReference>
<dbReference type="AlphaFoldDB" id="A0AA88IM85"/>
<dbReference type="FunFam" id="1.25.40.10:FF:000025">
    <property type="entry name" value="Unc-45 myosin chaperone B"/>
    <property type="match status" value="1"/>
</dbReference>
<evidence type="ECO:0000313" key="5">
    <source>
        <dbReference type="Proteomes" id="UP001187531"/>
    </source>
</evidence>
<dbReference type="Pfam" id="PF00515">
    <property type="entry name" value="TPR_1"/>
    <property type="match status" value="1"/>
</dbReference>
<reference evidence="4" key="1">
    <citation type="submission" date="2023-07" db="EMBL/GenBank/DDBJ databases">
        <title>Chromosome-level genome assembly of Artemia franciscana.</title>
        <authorList>
            <person name="Jo E."/>
        </authorList>
    </citation>
    <scope>NUCLEOTIDE SEQUENCE</scope>
    <source>
        <tissue evidence="4">Whole body</tissue>
    </source>
</reference>
<evidence type="ECO:0000313" key="4">
    <source>
        <dbReference type="EMBL" id="KAK2726376.1"/>
    </source>
</evidence>
<protein>
    <recommendedName>
        <fullName evidence="6">Protein unc-45 homolog B</fullName>
    </recommendedName>
</protein>
<keyword evidence="5" id="KW-1185">Reference proteome</keyword>
<dbReference type="Proteomes" id="UP001187531">
    <property type="component" value="Unassembled WGS sequence"/>
</dbReference>
<dbReference type="InterPro" id="IPR011990">
    <property type="entry name" value="TPR-like_helical_dom_sf"/>
</dbReference>
<comment type="caution">
    <text evidence="4">The sequence shown here is derived from an EMBL/GenBank/DDBJ whole genome shotgun (WGS) entry which is preliminary data.</text>
</comment>
<evidence type="ECO:0000256" key="2">
    <source>
        <dbReference type="ARBA" id="ARBA00022490"/>
    </source>
</evidence>
<dbReference type="PANTHER" id="PTHR45994">
    <property type="entry name" value="FI21225P1"/>
    <property type="match status" value="1"/>
</dbReference>
<comment type="subcellular location">
    <subcellularLocation>
        <location evidence="1">Cytoplasm</location>
    </subcellularLocation>
</comment>